<sequence length="68" mass="7166">MAMRFEKKKVSAEGSKMAIGSLGIDSAGNAALECIEDELDLQAWEAAKAAFDADPETISAADIASKYL</sequence>
<dbReference type="STRING" id="649764.HMPREF0762_00748"/>
<dbReference type="RefSeq" id="WP_006361999.1">
    <property type="nucleotide sequence ID" value="NZ_GG700630.1"/>
</dbReference>
<organism evidence="1 2">
    <name type="scientific">Slackia exigua (strain ATCC 700122 / DSM 15923 / CIP 105133 / JCM 11022 / KCTC 5966 / S-7)</name>
    <dbReference type="NCBI Taxonomy" id="649764"/>
    <lineage>
        <taxon>Bacteria</taxon>
        <taxon>Bacillati</taxon>
        <taxon>Actinomycetota</taxon>
        <taxon>Coriobacteriia</taxon>
        <taxon>Eggerthellales</taxon>
        <taxon>Eggerthellaceae</taxon>
        <taxon>Slackia</taxon>
    </lineage>
</organism>
<dbReference type="Proteomes" id="UP000006001">
    <property type="component" value="Unassembled WGS sequence"/>
</dbReference>
<dbReference type="EMBL" id="ACUX02000006">
    <property type="protein sequence ID" value="EEZ61411.1"/>
    <property type="molecule type" value="Genomic_DNA"/>
</dbReference>
<evidence type="ECO:0000313" key="2">
    <source>
        <dbReference type="Proteomes" id="UP000006001"/>
    </source>
</evidence>
<comment type="caution">
    <text evidence="1">The sequence shown here is derived from an EMBL/GenBank/DDBJ whole genome shotgun (WGS) entry which is preliminary data.</text>
</comment>
<name>D0WFZ8_SLAES</name>
<evidence type="ECO:0000313" key="1">
    <source>
        <dbReference type="EMBL" id="EEZ61411.1"/>
    </source>
</evidence>
<proteinExistence type="predicted"/>
<accession>D0WFZ8</accession>
<gene>
    <name evidence="1" type="ORF">HMPREF0762_00748</name>
</gene>
<dbReference type="OrthoDB" id="3192713at2"/>
<protein>
    <submittedName>
        <fullName evidence="1">Uncharacterized protein</fullName>
    </submittedName>
</protein>
<keyword evidence="2" id="KW-1185">Reference proteome</keyword>
<dbReference type="HOGENOM" id="CLU_2791738_0_0_11"/>
<reference evidence="1" key="1">
    <citation type="submission" date="2009-10" db="EMBL/GenBank/DDBJ databases">
        <authorList>
            <person name="Weinstock G."/>
            <person name="Sodergren E."/>
            <person name="Clifton S."/>
            <person name="Fulton L."/>
            <person name="Fulton B."/>
            <person name="Courtney L."/>
            <person name="Fronick C."/>
            <person name="Harrison M."/>
            <person name="Strong C."/>
            <person name="Farmer C."/>
            <person name="Delahaunty K."/>
            <person name="Markovic C."/>
            <person name="Hall O."/>
            <person name="Minx P."/>
            <person name="Tomlinson C."/>
            <person name="Mitreva M."/>
            <person name="Nelson J."/>
            <person name="Hou S."/>
            <person name="Wollam A."/>
            <person name="Pepin K.H."/>
            <person name="Johnson M."/>
            <person name="Bhonagiri V."/>
            <person name="Nash W.E."/>
            <person name="Warren W."/>
            <person name="Chinwalla A."/>
            <person name="Mardis E.R."/>
            <person name="Wilson R.K."/>
        </authorList>
    </citation>
    <scope>NUCLEOTIDE SEQUENCE [LARGE SCALE GENOMIC DNA]</scope>
    <source>
        <strain evidence="1">ATCC 700122</strain>
    </source>
</reference>
<dbReference type="AlphaFoldDB" id="D0WFZ8"/>